<feature type="domain" description="SnoaL-like" evidence="2">
    <location>
        <begin position="28"/>
        <end position="141"/>
    </location>
</feature>
<accession>A0ABQ5YFA7</accession>
<organism evidence="3 4">
    <name type="scientific">Chitinimonas prasina</name>
    <dbReference type="NCBI Taxonomy" id="1434937"/>
    <lineage>
        <taxon>Bacteria</taxon>
        <taxon>Pseudomonadati</taxon>
        <taxon>Pseudomonadota</taxon>
        <taxon>Betaproteobacteria</taxon>
        <taxon>Neisseriales</taxon>
        <taxon>Chitinibacteraceae</taxon>
        <taxon>Chitinimonas</taxon>
    </lineage>
</organism>
<dbReference type="RefSeq" id="WP_284195177.1">
    <property type="nucleotide sequence ID" value="NZ_BSOG01000001.1"/>
</dbReference>
<dbReference type="SUPFAM" id="SSF54427">
    <property type="entry name" value="NTF2-like"/>
    <property type="match status" value="1"/>
</dbReference>
<protein>
    <recommendedName>
        <fullName evidence="2">SnoaL-like domain-containing protein</fullName>
    </recommendedName>
</protein>
<dbReference type="Proteomes" id="UP001156706">
    <property type="component" value="Unassembled WGS sequence"/>
</dbReference>
<evidence type="ECO:0000313" key="4">
    <source>
        <dbReference type="Proteomes" id="UP001156706"/>
    </source>
</evidence>
<dbReference type="EMBL" id="BSOG01000001">
    <property type="protein sequence ID" value="GLR12040.1"/>
    <property type="molecule type" value="Genomic_DNA"/>
</dbReference>
<dbReference type="InterPro" id="IPR032710">
    <property type="entry name" value="NTF2-like_dom_sf"/>
</dbReference>
<dbReference type="InterPro" id="IPR037401">
    <property type="entry name" value="SnoaL-like"/>
</dbReference>
<dbReference type="Gene3D" id="3.10.450.50">
    <property type="match status" value="1"/>
</dbReference>
<keyword evidence="1" id="KW-0732">Signal</keyword>
<evidence type="ECO:0000256" key="1">
    <source>
        <dbReference type="SAM" id="SignalP"/>
    </source>
</evidence>
<feature type="chain" id="PRO_5045316419" description="SnoaL-like domain-containing protein" evidence="1">
    <location>
        <begin position="22"/>
        <end position="157"/>
    </location>
</feature>
<reference evidence="4" key="1">
    <citation type="journal article" date="2019" name="Int. J. Syst. Evol. Microbiol.">
        <title>The Global Catalogue of Microorganisms (GCM) 10K type strain sequencing project: providing services to taxonomists for standard genome sequencing and annotation.</title>
        <authorList>
            <consortium name="The Broad Institute Genomics Platform"/>
            <consortium name="The Broad Institute Genome Sequencing Center for Infectious Disease"/>
            <person name="Wu L."/>
            <person name="Ma J."/>
        </authorList>
    </citation>
    <scope>NUCLEOTIDE SEQUENCE [LARGE SCALE GENOMIC DNA]</scope>
    <source>
        <strain evidence="4">NBRC 110044</strain>
    </source>
</reference>
<name>A0ABQ5YFA7_9NEIS</name>
<comment type="caution">
    <text evidence="3">The sequence shown here is derived from an EMBL/GenBank/DDBJ whole genome shotgun (WGS) entry which is preliminary data.</text>
</comment>
<keyword evidence="4" id="KW-1185">Reference proteome</keyword>
<feature type="signal peptide" evidence="1">
    <location>
        <begin position="1"/>
        <end position="21"/>
    </location>
</feature>
<evidence type="ECO:0000313" key="3">
    <source>
        <dbReference type="EMBL" id="GLR12040.1"/>
    </source>
</evidence>
<evidence type="ECO:0000259" key="2">
    <source>
        <dbReference type="Pfam" id="PF13474"/>
    </source>
</evidence>
<proteinExistence type="predicted"/>
<gene>
    <name evidence="3" type="ORF">GCM10007907_08300</name>
</gene>
<dbReference type="Pfam" id="PF13474">
    <property type="entry name" value="SnoaL_3"/>
    <property type="match status" value="1"/>
</dbReference>
<sequence>MPLLRRALLTLLMLIAPLAHADDRVDIGAVLDRFHGAAAKAQFEPYFALFTADGVFIGTDASERWTVSQFKAYAKPHFDKGRGWTYTQAERHISLAPDGSHAFFDELLDNANLGRCRGTGVLRKEAGQWKIAQYHLTIPVPNALADSVVKQIRSAQP</sequence>